<dbReference type="InterPro" id="IPR050251">
    <property type="entry name" value="HpcH-HpaI_aldolase"/>
</dbReference>
<dbReference type="RefSeq" id="WP_267163504.1">
    <property type="nucleotide sequence ID" value="NZ_CP112972.1"/>
</dbReference>
<dbReference type="EMBL" id="JBHSZI010000001">
    <property type="protein sequence ID" value="MFC7057723.1"/>
    <property type="molecule type" value="Genomic_DNA"/>
</dbReference>
<keyword evidence="2" id="KW-0479">Metal-binding</keyword>
<dbReference type="SUPFAM" id="SSF51621">
    <property type="entry name" value="Phosphoenolpyruvate/pyruvate domain"/>
    <property type="match status" value="1"/>
</dbReference>
<accession>A0ABD5W0M8</accession>
<dbReference type="AlphaFoldDB" id="A0ABD5W0M8"/>
<evidence type="ECO:0000259" key="4">
    <source>
        <dbReference type="Pfam" id="PF03328"/>
    </source>
</evidence>
<keyword evidence="3 5" id="KW-0456">Lyase</keyword>
<protein>
    <submittedName>
        <fullName evidence="5">HpcH/HpaI aldolase/citrate lyase family protein</fullName>
    </submittedName>
</protein>
<dbReference type="GeneID" id="76629635"/>
<reference evidence="5 6" key="1">
    <citation type="journal article" date="2019" name="Int. J. Syst. Evol. Microbiol.">
        <title>The Global Catalogue of Microorganisms (GCM) 10K type strain sequencing project: providing services to taxonomists for standard genome sequencing and annotation.</title>
        <authorList>
            <consortium name="The Broad Institute Genomics Platform"/>
            <consortium name="The Broad Institute Genome Sequencing Center for Infectious Disease"/>
            <person name="Wu L."/>
            <person name="Ma J."/>
        </authorList>
    </citation>
    <scope>NUCLEOTIDE SEQUENCE [LARGE SCALE GENOMIC DNA]</scope>
    <source>
        <strain evidence="5 6">JCM 30072</strain>
    </source>
</reference>
<gene>
    <name evidence="5" type="ORF">ACFQQG_05495</name>
</gene>
<comment type="caution">
    <text evidence="5">The sequence shown here is derived from an EMBL/GenBank/DDBJ whole genome shotgun (WGS) entry which is preliminary data.</text>
</comment>
<name>A0ABD5W0M8_9EURY</name>
<proteinExistence type="inferred from homology"/>
<evidence type="ECO:0000256" key="3">
    <source>
        <dbReference type="ARBA" id="ARBA00023239"/>
    </source>
</evidence>
<feature type="domain" description="HpcH/HpaI aldolase/citrate lyase" evidence="4">
    <location>
        <begin position="14"/>
        <end position="239"/>
    </location>
</feature>
<dbReference type="PANTHER" id="PTHR30502:SF0">
    <property type="entry name" value="PHOSPHOENOLPYRUVATE CARBOXYLASE FAMILY PROTEIN"/>
    <property type="match status" value="1"/>
</dbReference>
<dbReference type="GO" id="GO:0016829">
    <property type="term" value="F:lyase activity"/>
    <property type="evidence" value="ECO:0007669"/>
    <property type="project" value="UniProtKB-KW"/>
</dbReference>
<dbReference type="InterPro" id="IPR015813">
    <property type="entry name" value="Pyrv/PenolPyrv_kinase-like_dom"/>
</dbReference>
<dbReference type="InterPro" id="IPR040442">
    <property type="entry name" value="Pyrv_kinase-like_dom_sf"/>
</dbReference>
<dbReference type="PANTHER" id="PTHR30502">
    <property type="entry name" value="2-KETO-3-DEOXY-L-RHAMNONATE ALDOLASE"/>
    <property type="match status" value="1"/>
</dbReference>
<evidence type="ECO:0000256" key="1">
    <source>
        <dbReference type="ARBA" id="ARBA00005568"/>
    </source>
</evidence>
<comment type="similarity">
    <text evidence="1">Belongs to the HpcH/HpaI aldolase family.</text>
</comment>
<evidence type="ECO:0000313" key="6">
    <source>
        <dbReference type="Proteomes" id="UP001596445"/>
    </source>
</evidence>
<evidence type="ECO:0000256" key="2">
    <source>
        <dbReference type="ARBA" id="ARBA00022723"/>
    </source>
</evidence>
<dbReference type="Pfam" id="PF03328">
    <property type="entry name" value="HpcH_HpaI"/>
    <property type="match status" value="1"/>
</dbReference>
<keyword evidence="6" id="KW-1185">Reference proteome</keyword>
<sequence length="260" mass="28436">MEPLRERIQEEPAIGTWLNTNSPVVAELLASLGFDFLTVDTEHSAIGITEAQALYQAIAAGDSDCTPLVRLPETNYETVKRHLDAGAKGVIAPLINTPEQACEVVKAAKYPPEGKRGVGFARSNTYGANFDASVPYDNDETLVCVQIEHRRAIENIDEILAVDGIDAVLFGPYDLSASLNVTGQFDHPKFEEAIDTAEAACREHDIVLGTHVVQPDVDEATQRIEEGYRLLAYSLDITVLSEVFGNDLDEIRSVASDYDR</sequence>
<dbReference type="InterPro" id="IPR005000">
    <property type="entry name" value="Aldolase/citrate-lyase_domain"/>
</dbReference>
<evidence type="ECO:0000313" key="5">
    <source>
        <dbReference type="EMBL" id="MFC7057723.1"/>
    </source>
</evidence>
<dbReference type="Proteomes" id="UP001596445">
    <property type="component" value="Unassembled WGS sequence"/>
</dbReference>
<dbReference type="Gene3D" id="3.20.20.60">
    <property type="entry name" value="Phosphoenolpyruvate-binding domains"/>
    <property type="match status" value="1"/>
</dbReference>
<dbReference type="GO" id="GO:0046872">
    <property type="term" value="F:metal ion binding"/>
    <property type="evidence" value="ECO:0007669"/>
    <property type="project" value="UniProtKB-KW"/>
</dbReference>
<organism evidence="5 6">
    <name type="scientific">Halovenus salina</name>
    <dbReference type="NCBI Taxonomy" id="1510225"/>
    <lineage>
        <taxon>Archaea</taxon>
        <taxon>Methanobacteriati</taxon>
        <taxon>Methanobacteriota</taxon>
        <taxon>Stenosarchaea group</taxon>
        <taxon>Halobacteria</taxon>
        <taxon>Halobacteriales</taxon>
        <taxon>Haloarculaceae</taxon>
        <taxon>Halovenus</taxon>
    </lineage>
</organism>